<dbReference type="InterPro" id="IPR003864">
    <property type="entry name" value="CSC1/OSCA1-like_7TM"/>
</dbReference>
<dbReference type="Pfam" id="PF14703">
    <property type="entry name" value="PHM7_cyt"/>
    <property type="match status" value="1"/>
</dbReference>
<feature type="domain" description="CSC1/OSCA1-like cytosolic" evidence="11">
    <location>
        <begin position="196"/>
        <end position="375"/>
    </location>
</feature>
<feature type="domain" description="CSC1/OSCA1-like 7TM region" evidence="9">
    <location>
        <begin position="387"/>
        <end position="653"/>
    </location>
</feature>
<feature type="transmembrane region" description="Helical" evidence="8">
    <location>
        <begin position="660"/>
        <end position="678"/>
    </location>
</feature>
<dbReference type="InterPro" id="IPR027815">
    <property type="entry name" value="CSC1/OSCA1-like_cyt"/>
</dbReference>
<dbReference type="Pfam" id="PF13967">
    <property type="entry name" value="RSN1_TM"/>
    <property type="match status" value="1"/>
</dbReference>
<dbReference type="InterPro" id="IPR032880">
    <property type="entry name" value="CSC1/OSCA1-like_N"/>
</dbReference>
<evidence type="ECO:0000259" key="9">
    <source>
        <dbReference type="Pfam" id="PF02714"/>
    </source>
</evidence>
<evidence type="ECO:0000256" key="2">
    <source>
        <dbReference type="ARBA" id="ARBA00007779"/>
    </source>
</evidence>
<organism evidence="12 13">
    <name type="scientific">Starmerella bacillaris</name>
    <name type="common">Yeast</name>
    <name type="synonym">Candida zemplinina</name>
    <dbReference type="NCBI Taxonomy" id="1247836"/>
    <lineage>
        <taxon>Eukaryota</taxon>
        <taxon>Fungi</taxon>
        <taxon>Dikarya</taxon>
        <taxon>Ascomycota</taxon>
        <taxon>Saccharomycotina</taxon>
        <taxon>Dipodascomycetes</taxon>
        <taxon>Dipodascales</taxon>
        <taxon>Trichomonascaceae</taxon>
        <taxon>Starmerella</taxon>
    </lineage>
</organism>
<evidence type="ECO:0000313" key="13">
    <source>
        <dbReference type="Proteomes" id="UP001362899"/>
    </source>
</evidence>
<protein>
    <submittedName>
        <fullName evidence="12">Csc1 protein</fullName>
    </submittedName>
</protein>
<dbReference type="PANTHER" id="PTHR13018:SF5">
    <property type="entry name" value="RE44586P"/>
    <property type="match status" value="1"/>
</dbReference>
<reference evidence="12 13" key="1">
    <citation type="journal article" date="2023" name="Elife">
        <title>Identification of key yeast species and microbe-microbe interactions impacting larval growth of Drosophila in the wild.</title>
        <authorList>
            <person name="Mure A."/>
            <person name="Sugiura Y."/>
            <person name="Maeda R."/>
            <person name="Honda K."/>
            <person name="Sakurai N."/>
            <person name="Takahashi Y."/>
            <person name="Watada M."/>
            <person name="Katoh T."/>
            <person name="Gotoh A."/>
            <person name="Gotoh Y."/>
            <person name="Taniguchi I."/>
            <person name="Nakamura K."/>
            <person name="Hayashi T."/>
            <person name="Katayama T."/>
            <person name="Uemura T."/>
            <person name="Hattori Y."/>
        </authorList>
    </citation>
    <scope>NUCLEOTIDE SEQUENCE [LARGE SCALE GENOMIC DNA]</scope>
    <source>
        <strain evidence="12 13">SB-73</strain>
    </source>
</reference>
<feature type="domain" description="CSC1/OSCA1-like N-terminal transmembrane" evidence="10">
    <location>
        <begin position="18"/>
        <end position="171"/>
    </location>
</feature>
<dbReference type="Proteomes" id="UP001362899">
    <property type="component" value="Unassembled WGS sequence"/>
</dbReference>
<feature type="transmembrane region" description="Helical" evidence="8">
    <location>
        <begin position="524"/>
        <end position="551"/>
    </location>
</feature>
<keyword evidence="13" id="KW-1185">Reference proteome</keyword>
<keyword evidence="6 8" id="KW-0472">Membrane</keyword>
<evidence type="ECO:0000259" key="11">
    <source>
        <dbReference type="Pfam" id="PF14703"/>
    </source>
</evidence>
<evidence type="ECO:0000313" key="12">
    <source>
        <dbReference type="EMBL" id="GMM52734.1"/>
    </source>
</evidence>
<keyword evidence="3" id="KW-0813">Transport</keyword>
<keyword evidence="5 8" id="KW-1133">Transmembrane helix</keyword>
<feature type="transmembrane region" description="Helical" evidence="8">
    <location>
        <begin position="151"/>
        <end position="170"/>
    </location>
</feature>
<keyword evidence="4 8" id="KW-0812">Transmembrane</keyword>
<comment type="caution">
    <text evidence="12">The sequence shown here is derived from an EMBL/GenBank/DDBJ whole genome shotgun (WGS) entry which is preliminary data.</text>
</comment>
<name>A0AAV5RMI3_STABA</name>
<feature type="transmembrane region" description="Helical" evidence="8">
    <location>
        <begin position="629"/>
        <end position="654"/>
    </location>
</feature>
<dbReference type="GO" id="GO:0005227">
    <property type="term" value="F:calcium-activated cation channel activity"/>
    <property type="evidence" value="ECO:0007669"/>
    <property type="project" value="InterPro"/>
</dbReference>
<evidence type="ECO:0000256" key="5">
    <source>
        <dbReference type="ARBA" id="ARBA00022989"/>
    </source>
</evidence>
<comment type="subcellular location">
    <subcellularLocation>
        <location evidence="1">Membrane</location>
        <topology evidence="1">Multi-pass membrane protein</topology>
    </subcellularLocation>
</comment>
<feature type="transmembrane region" description="Helical" evidence="8">
    <location>
        <begin position="572"/>
        <end position="591"/>
    </location>
</feature>
<feature type="transmembrane region" description="Helical" evidence="8">
    <location>
        <begin position="482"/>
        <end position="504"/>
    </location>
</feature>
<evidence type="ECO:0000259" key="10">
    <source>
        <dbReference type="Pfam" id="PF13967"/>
    </source>
</evidence>
<evidence type="ECO:0000256" key="1">
    <source>
        <dbReference type="ARBA" id="ARBA00004141"/>
    </source>
</evidence>
<feature type="transmembrane region" description="Helical" evidence="8">
    <location>
        <begin position="385"/>
        <end position="409"/>
    </location>
</feature>
<evidence type="ECO:0000256" key="7">
    <source>
        <dbReference type="SAM" id="MobiDB-lite"/>
    </source>
</evidence>
<gene>
    <name evidence="12" type="ORF">DASB73_036970</name>
</gene>
<feature type="transmembrane region" description="Helical" evidence="8">
    <location>
        <begin position="442"/>
        <end position="461"/>
    </location>
</feature>
<feature type="transmembrane region" description="Helical" evidence="8">
    <location>
        <begin position="100"/>
        <end position="119"/>
    </location>
</feature>
<feature type="region of interest" description="Disordered" evidence="7">
    <location>
        <begin position="717"/>
        <end position="741"/>
    </location>
</feature>
<feature type="transmembrane region" description="Helical" evidence="8">
    <location>
        <begin position="597"/>
        <end position="617"/>
    </location>
</feature>
<evidence type="ECO:0000256" key="6">
    <source>
        <dbReference type="ARBA" id="ARBA00023136"/>
    </source>
</evidence>
<feature type="transmembrane region" description="Helical" evidence="8">
    <location>
        <begin position="20"/>
        <end position="39"/>
    </location>
</feature>
<dbReference type="EMBL" id="BTGC01000008">
    <property type="protein sequence ID" value="GMM52734.1"/>
    <property type="molecule type" value="Genomic_DNA"/>
</dbReference>
<feature type="compositionally biased region" description="Acidic residues" evidence="7">
    <location>
        <begin position="717"/>
        <end position="735"/>
    </location>
</feature>
<evidence type="ECO:0000256" key="3">
    <source>
        <dbReference type="ARBA" id="ARBA00022448"/>
    </source>
</evidence>
<sequence length="801" mass="92603">MSVQGTPEYTTPETTRGLGVQFLIAFSYGFTSLVLFSYFRTRWRFIYQIRTIGREDYPQLSNSFFGWIISLIKITDEQVSQYAGLDAYVFLMFFRATISLLYKLTVVSLVFIAPLHYYYSGQFGDDDNVAPIDPPNGSVDPNYDKTVQNLFGNYIWVYVVSTYIFTIICIKTMQKYSREVVCVRQRYLGHQNSITDRTLKITGIPKKLRSYDALMDYFRILFKVEPESIVLCRKWSALDRLCKRRNEVVSKLEKLWTRYIGTNDPEFIELVGQGTNEEGVGEFLKERQAKRFGRLSLFGPKIDLISHYEHKLAVLDNAIREQQEVAHTQRVTSMAFVTMRETNDCQMAAQALLSPTPHMMVSHLAPAPRDIIWFNVYLKPKFRLLYNYIVSLVVLLCSIFLVVPLTYLARFLDIDIIREHSPALADLLTSHKWLATIVTDILPAYAFVILNQIVPFFYAWLSRHQGFVSMGDVELSTIGKNFFYVFVNLFLIFTIESTFVSFSLDTAEFAKEFAYWLLRLSSFYANFIILQGIGITPLSLLQPGSVLKYIFAKVFKRRTARQVHDRFEPARINYGLMLPIPLLIFVLVLTYSIVRRWILLFGLIYFCTSYLVFKYQLLYTMVHPQHSNALLWTAILRRVYLGLGVFHLAMIGVLVLQSEYAFAATIIPLTVSLFGFWYDFENYAKPLLECLAIEAVNQKQLSSLKLDTYAHQLDIFGDTDSENDNDDDNNDDDGDSVGSDHTHDWAEMQTLEATRDENEVYVNKNLITKLEGPWIATNGKYKVIRTPTGFELHPISYESWE</sequence>
<dbReference type="AlphaFoldDB" id="A0AAV5RMI3"/>
<dbReference type="GO" id="GO:0005886">
    <property type="term" value="C:plasma membrane"/>
    <property type="evidence" value="ECO:0007669"/>
    <property type="project" value="TreeGrafter"/>
</dbReference>
<dbReference type="Pfam" id="PF02714">
    <property type="entry name" value="RSN1_7TM"/>
    <property type="match status" value="1"/>
</dbReference>
<dbReference type="PANTHER" id="PTHR13018">
    <property type="entry name" value="PROBABLE MEMBRANE PROTEIN DUF221-RELATED"/>
    <property type="match status" value="1"/>
</dbReference>
<proteinExistence type="inferred from homology"/>
<accession>A0AAV5RMI3</accession>
<evidence type="ECO:0000256" key="4">
    <source>
        <dbReference type="ARBA" id="ARBA00022692"/>
    </source>
</evidence>
<dbReference type="InterPro" id="IPR045122">
    <property type="entry name" value="Csc1-like"/>
</dbReference>
<evidence type="ECO:0000256" key="8">
    <source>
        <dbReference type="SAM" id="Phobius"/>
    </source>
</evidence>
<comment type="similarity">
    <text evidence="2">Belongs to the CSC1 (TC 1.A.17) family.</text>
</comment>